<dbReference type="GO" id="GO:0038203">
    <property type="term" value="P:TORC2 signaling"/>
    <property type="evidence" value="ECO:0007669"/>
    <property type="project" value="TreeGrafter"/>
</dbReference>
<dbReference type="PANTHER" id="PTHR13298">
    <property type="entry name" value="CYTOSOLIC REGULATOR PIANISSIMO"/>
    <property type="match status" value="1"/>
</dbReference>
<feature type="coiled-coil region" evidence="2">
    <location>
        <begin position="74"/>
        <end position="166"/>
    </location>
</feature>
<protein>
    <submittedName>
        <fullName evidence="7">TORC2 complex subunit</fullName>
    </submittedName>
</protein>
<feature type="domain" description="Rapamycin-insensitive companion of mTOR" evidence="6">
    <location>
        <begin position="1088"/>
        <end position="1160"/>
    </location>
</feature>
<gene>
    <name evidence="7" type="ORF">DAKH74_020620</name>
</gene>
<dbReference type="SMART" id="SM01307">
    <property type="entry name" value="RICTOR_M"/>
    <property type="match status" value="1"/>
</dbReference>
<evidence type="ECO:0000313" key="7">
    <source>
        <dbReference type="EMBL" id="GMM55446.1"/>
    </source>
</evidence>
<dbReference type="Pfam" id="PF14668">
    <property type="entry name" value="RICTOR_V"/>
    <property type="match status" value="1"/>
</dbReference>
<dbReference type="Proteomes" id="UP001377567">
    <property type="component" value="Unassembled WGS sequence"/>
</dbReference>
<feature type="region of interest" description="Disordered" evidence="3">
    <location>
        <begin position="1369"/>
        <end position="1413"/>
    </location>
</feature>
<dbReference type="Pfam" id="PF14666">
    <property type="entry name" value="RICTOR_M"/>
    <property type="match status" value="1"/>
</dbReference>
<feature type="domain" description="Rapamycin-insensitive companion of mTOR middle" evidence="4">
    <location>
        <begin position="674"/>
        <end position="899"/>
    </location>
</feature>
<comment type="similarity">
    <text evidence="1">Belongs to the RICTOR family.</text>
</comment>
<evidence type="ECO:0000259" key="5">
    <source>
        <dbReference type="SMART" id="SM01308"/>
    </source>
</evidence>
<sequence>MDGPAQTRSPPTPGRSRTGSTNVSPMSIANKIKQDSASKRNKQNLVLSTSFNSTRKIDNTSPSPTSPLEDRRTANNVNKMLMSVKAEVLRLEQELAVAKRKRENTEKLRDTTETNIYSGTYSTEHLQKHSMRIRTNTQIREYDKTIKKLEKEIQELTKQFEAAKTAAGNDKLIGNESVSIGYLENLSKNRGTRSADHTMSSFQNSTDHSTDADASANSTVLTFDTLSRSRSHTPINATIESGTWKISECMQSLKDTHASSDFILQQSNRLVELLLQFPELRDDLILTSFLQAIQDLLLRDDKVISASAYKICRYLINGEASIKELIRLRLDVFIIMSLTKDNDNIMEREQAIKLIRAFSEHRTGVTKGVVQALISCIEKSDDNIRNIALETLLELCFQLPQVVSECGGTRVLEGLLQDYSSFSLASLILDTVLDLMATHSTRKYFLNDFNICVLATVFSDFNGKDSISTERLQNSAVLISRALRNDNGLMLFCMDNFKPIKELLAFIEVPICSQYLIDIFLDVLHIKYHHPTQGRNSIDNRKPSEFLHESSTYNQRLILLISILEQCKFTSLLSKFIDTGNTNDFKGKLVDKTRYLLAEYINMRNNLIRERNCTSYKSASTDQWKVYQDSFKFDKMIQEMNKGRNTLGVQEIDYNDKLREYSKKVKDNIISGDIDDLIFRKMIYDTKVLQTKDFTLWNWNIIQELLEGPLMNPKQLDELVRSTKFIRRLLVFYRPLRLRFSDVNQGSKLSQKFVQVGCSFFKMLTSNSEGMKILTDDTKIIPQLASLVFKAIEEGSNRNIFNENSLRTKIIPGYFKFIGVLTESKNGISVLMRWNFFTVIYKMFQFDSRIGLKCLLYTLPELDLRFSSHCRNILGRALVVSNENVRMRATRLLGYHLKQTLHNSVGDSRSTDENLKMQRYLMEMLTRQLYDLSPYVVALADQALYEFIAEGDKSLELETSLRTILNQMVFISSPILFELLSRPYGFHLLNEINFIEIERASWLKTKNREYVDTIELFLKNNVYFKKNEQTDYHMDNGGNKLPLHLYQSLAKTEDGITLLSQSGDLVKFMNTIKKYVSEGMRNENPDDVLNIKAAIWCCGFIGSTELGIGLLDNYSLVEDILQISYNTSITKVRFTAFYALGLISSTREGCEILDEMGWNCTLDVQYDPLGITLPDRLDKFLSYPEKEWIIQKTYQNELVTFNKINGKIIGDVVPVKFDLDHLLSEKNIIESTIPAEKSADDSILAIERHAKSSEELVHSASRNSLRERSRASTISSVLYANVDSNIVDTIMDSISKLGNHILSNAAIKTITDINNKHGPALFESETMFLKVLDMLEKFRFKPQVRKFLCELFINPRALDGIIRHDRKLHAKSTSHQPALEGTLSGGNENGNHDHGHGLDNIPSSISMSSSPLS</sequence>
<feature type="region of interest" description="Disordered" evidence="3">
    <location>
        <begin position="190"/>
        <end position="214"/>
    </location>
</feature>
<dbReference type="InterPro" id="IPR016024">
    <property type="entry name" value="ARM-type_fold"/>
</dbReference>
<keyword evidence="2" id="KW-0175">Coiled coil</keyword>
<feature type="compositionally biased region" description="Polar residues" evidence="3">
    <location>
        <begin position="43"/>
        <end position="63"/>
    </location>
</feature>
<dbReference type="Pfam" id="PF14664">
    <property type="entry name" value="RICTOR_N"/>
    <property type="match status" value="1"/>
</dbReference>
<evidence type="ECO:0000256" key="1">
    <source>
        <dbReference type="ARBA" id="ARBA00008878"/>
    </source>
</evidence>
<dbReference type="EMBL" id="BTGD01000005">
    <property type="protein sequence ID" value="GMM55446.1"/>
    <property type="molecule type" value="Genomic_DNA"/>
</dbReference>
<evidence type="ECO:0000256" key="3">
    <source>
        <dbReference type="SAM" id="MobiDB-lite"/>
    </source>
</evidence>
<dbReference type="PANTHER" id="PTHR13298:SF11">
    <property type="entry name" value="RAPAMYCIN-INSENSITIVE COMPANION OF MTOR"/>
    <property type="match status" value="1"/>
</dbReference>
<feature type="domain" description="Rapamycin-insensitive companion of mTOR N-terminal" evidence="5">
    <location>
        <begin position="264"/>
        <end position="609"/>
    </location>
</feature>
<dbReference type="SMART" id="SM01310">
    <property type="entry name" value="RICTOR_V"/>
    <property type="match status" value="1"/>
</dbReference>
<dbReference type="SMART" id="SM01303">
    <property type="entry name" value="RasGEF_N_2"/>
    <property type="match status" value="1"/>
</dbReference>
<comment type="caution">
    <text evidence="7">The sequence shown here is derived from an EMBL/GenBank/DDBJ whole genome shotgun (WGS) entry which is preliminary data.</text>
</comment>
<dbReference type="InterPro" id="IPR029453">
    <property type="entry name" value="Rictor_IV"/>
</dbReference>
<keyword evidence="8" id="KW-1185">Reference proteome</keyword>
<dbReference type="GO" id="GO:0031932">
    <property type="term" value="C:TORC2 complex"/>
    <property type="evidence" value="ECO:0007669"/>
    <property type="project" value="InterPro"/>
</dbReference>
<feature type="compositionally biased region" description="Low complexity" evidence="3">
    <location>
        <begin position="1401"/>
        <end position="1413"/>
    </location>
</feature>
<dbReference type="InterPro" id="IPR029452">
    <property type="entry name" value="RICTOR_V"/>
</dbReference>
<dbReference type="InterPro" id="IPR028267">
    <property type="entry name" value="Pianissimo_N"/>
</dbReference>
<feature type="compositionally biased region" description="Polar residues" evidence="3">
    <location>
        <begin position="15"/>
        <end position="27"/>
    </location>
</feature>
<reference evidence="7 8" key="1">
    <citation type="journal article" date="2023" name="Elife">
        <title>Identification of key yeast species and microbe-microbe interactions impacting larval growth of Drosophila in the wild.</title>
        <authorList>
            <person name="Mure A."/>
            <person name="Sugiura Y."/>
            <person name="Maeda R."/>
            <person name="Honda K."/>
            <person name="Sakurai N."/>
            <person name="Takahashi Y."/>
            <person name="Watada M."/>
            <person name="Katoh T."/>
            <person name="Gotoh A."/>
            <person name="Gotoh Y."/>
            <person name="Taniguchi I."/>
            <person name="Nakamura K."/>
            <person name="Hayashi T."/>
            <person name="Katayama T."/>
            <person name="Uemura T."/>
            <person name="Hattori Y."/>
        </authorList>
    </citation>
    <scope>NUCLEOTIDE SEQUENCE [LARGE SCALE GENOMIC DNA]</scope>
    <source>
        <strain evidence="7 8">KH-74</strain>
    </source>
</reference>
<feature type="region of interest" description="Disordered" evidence="3">
    <location>
        <begin position="1"/>
        <end position="71"/>
    </location>
</feature>
<evidence type="ECO:0000256" key="2">
    <source>
        <dbReference type="SAM" id="Coils"/>
    </source>
</evidence>
<evidence type="ECO:0000259" key="6">
    <source>
        <dbReference type="SMART" id="SM01310"/>
    </source>
</evidence>
<evidence type="ECO:0000313" key="8">
    <source>
        <dbReference type="Proteomes" id="UP001377567"/>
    </source>
</evidence>
<dbReference type="InterPro" id="IPR028268">
    <property type="entry name" value="Pianissimo_fam"/>
</dbReference>
<name>A0AAV5RW95_MAUHU</name>
<accession>A0AAV5RW95</accession>
<dbReference type="SMART" id="SM01308">
    <property type="entry name" value="RICTOR_N"/>
    <property type="match status" value="1"/>
</dbReference>
<dbReference type="Pfam" id="PF14663">
    <property type="entry name" value="RasGEF_N_2"/>
    <property type="match status" value="1"/>
</dbReference>
<evidence type="ECO:0000259" key="4">
    <source>
        <dbReference type="SMART" id="SM01307"/>
    </source>
</evidence>
<organism evidence="7 8">
    <name type="scientific">Maudiozyma humilis</name>
    <name type="common">Sour dough yeast</name>
    <name type="synonym">Kazachstania humilis</name>
    <dbReference type="NCBI Taxonomy" id="51915"/>
    <lineage>
        <taxon>Eukaryota</taxon>
        <taxon>Fungi</taxon>
        <taxon>Dikarya</taxon>
        <taxon>Ascomycota</taxon>
        <taxon>Saccharomycotina</taxon>
        <taxon>Saccharomycetes</taxon>
        <taxon>Saccharomycetales</taxon>
        <taxon>Saccharomycetaceae</taxon>
        <taxon>Maudiozyma</taxon>
    </lineage>
</organism>
<dbReference type="SUPFAM" id="SSF48371">
    <property type="entry name" value="ARM repeat"/>
    <property type="match status" value="1"/>
</dbReference>
<dbReference type="InterPro" id="IPR029451">
    <property type="entry name" value="RICTOR_M"/>
</dbReference>
<dbReference type="InterPro" id="IPR011989">
    <property type="entry name" value="ARM-like"/>
</dbReference>
<dbReference type="Gene3D" id="1.25.10.10">
    <property type="entry name" value="Leucine-rich Repeat Variant"/>
    <property type="match status" value="1"/>
</dbReference>
<feature type="compositionally biased region" description="Polar residues" evidence="3">
    <location>
        <begin position="197"/>
        <end position="207"/>
    </location>
</feature>
<proteinExistence type="inferred from homology"/>